<accession>A0A1X2DUN4</accession>
<organism evidence="8 9">
    <name type="scientific">Mycobacterium szulgai</name>
    <dbReference type="NCBI Taxonomy" id="1787"/>
    <lineage>
        <taxon>Bacteria</taxon>
        <taxon>Bacillati</taxon>
        <taxon>Actinomycetota</taxon>
        <taxon>Actinomycetes</taxon>
        <taxon>Mycobacteriales</taxon>
        <taxon>Mycobacteriaceae</taxon>
        <taxon>Mycobacterium</taxon>
    </lineage>
</organism>
<dbReference type="GO" id="GO:0031177">
    <property type="term" value="F:phosphopantetheine binding"/>
    <property type="evidence" value="ECO:0007669"/>
    <property type="project" value="InterPro"/>
</dbReference>
<dbReference type="InterPro" id="IPR011032">
    <property type="entry name" value="GroES-like_sf"/>
</dbReference>
<dbReference type="InterPro" id="IPR057326">
    <property type="entry name" value="KR_dom"/>
</dbReference>
<evidence type="ECO:0000256" key="5">
    <source>
        <dbReference type="ARBA" id="ARBA00022832"/>
    </source>
</evidence>
<dbReference type="SUPFAM" id="SSF47336">
    <property type="entry name" value="ACP-like"/>
    <property type="match status" value="1"/>
</dbReference>
<evidence type="ECO:0000256" key="2">
    <source>
        <dbReference type="ARBA" id="ARBA00022450"/>
    </source>
</evidence>
<sequence>MAVRAAGLNFRDVVVALGAIAEDGLGGEAAGIILDVAADVTAFRRGDAVMGLFPQNAFAPTAVTDHRMVVALPAGWSMPSAASVPVAVLTAYASLIEVGGLRAGQRVLIHAGAGGVGQAAIQIARHLGAEVYATAHPNKHHVLHQLGIADDHIASSRTLDFADKFTQTTGGRGMDLVLNSLTGDFVDRSLDLLGPGGCLVEIGKTDIRQPHAVATTHPGVSYHTYDLSKESPERASQLWQGVVEMITAGALHPLPTTSYGLLQAPRALRHMSQARHTGKIVLVPPPVFTPEGSVLITGGTGTLGALFAEHLITHYGVRHLLLVSRRGPQSPGATELSAHLNALGAQVTISAADTSNPTELAALLAAIPPAHPLTAIIHTAAVLQDAVLTELTPDQLHSVLTAKADTAWHLHHLTRHLPLDAFILFSSVSGVLGASGQANYAAANAFLDALAHHRHHHHQPATSLSWGYWQTTSAMTAHLDSTDQARLTRNHLAPITTDHGLALFDTALTYHRPHLIPAPLNHHSLTRHARQHGLAPLLSALTTTRRQASTTPTHHSLHTQLATQTPAQQHATLLALVTTTTATVLAHPDASALDPDQPFKDLGIDSLSALELRNTMAQHAGLTLPATLIFDHPTPTALTHYLHSALTSNTRAIGPLGQLLKAAYDKNQRSTLINVIVAASDLDPASSSELTSGSDLERSLLKPAQDAAVHLVCISEFSGQYQRFAHGFPDNVEVIEILAPGFSGTEPPASARESGQAILDALDLNILNRGIVIVGSGVTCIPALQLYQLLEAADLLSSDHQLGLVAMAPVNTSDTSSIGEDSLIMDAIATHLEDDADLIAFGRYLSFGLVLKDGLDKRILTLNPFVSSDMDAPVESPLTFEPATAALRVHNWLTDIDILI</sequence>
<dbReference type="SMART" id="SM01294">
    <property type="entry name" value="PKS_PP_betabranch"/>
    <property type="match status" value="1"/>
</dbReference>
<dbReference type="PANTHER" id="PTHR43775">
    <property type="entry name" value="FATTY ACID SYNTHASE"/>
    <property type="match status" value="1"/>
</dbReference>
<keyword evidence="2" id="KW-0596">Phosphopantetheine</keyword>
<dbReference type="PANTHER" id="PTHR43775:SF51">
    <property type="entry name" value="INACTIVE PHENOLPHTHIOCEROL SYNTHESIS POLYKETIDE SYNTHASE TYPE I PKS1-RELATED"/>
    <property type="match status" value="1"/>
</dbReference>
<dbReference type="FunFam" id="3.40.50.720:FF:000209">
    <property type="entry name" value="Polyketide synthase Pks12"/>
    <property type="match status" value="1"/>
</dbReference>
<dbReference type="Pfam" id="PF13602">
    <property type="entry name" value="ADH_zinc_N_2"/>
    <property type="match status" value="1"/>
</dbReference>
<dbReference type="GO" id="GO:0006633">
    <property type="term" value="P:fatty acid biosynthetic process"/>
    <property type="evidence" value="ECO:0007669"/>
    <property type="project" value="TreeGrafter"/>
</dbReference>
<dbReference type="GO" id="GO:0016491">
    <property type="term" value="F:oxidoreductase activity"/>
    <property type="evidence" value="ECO:0007669"/>
    <property type="project" value="InterPro"/>
</dbReference>
<dbReference type="Pfam" id="PF00550">
    <property type="entry name" value="PP-binding"/>
    <property type="match status" value="1"/>
</dbReference>
<dbReference type="SUPFAM" id="SSF50129">
    <property type="entry name" value="GroES-like"/>
    <property type="match status" value="1"/>
</dbReference>
<keyword evidence="6" id="KW-0443">Lipid metabolism</keyword>
<dbReference type="Pfam" id="PF08659">
    <property type="entry name" value="KR"/>
    <property type="match status" value="1"/>
</dbReference>
<dbReference type="GO" id="GO:0008270">
    <property type="term" value="F:zinc ion binding"/>
    <property type="evidence" value="ECO:0007669"/>
    <property type="project" value="InterPro"/>
</dbReference>
<reference evidence="8 9" key="1">
    <citation type="submission" date="2016-01" db="EMBL/GenBank/DDBJ databases">
        <title>The new phylogeny of the genus Mycobacterium.</title>
        <authorList>
            <person name="Tarcisio F."/>
            <person name="Conor M."/>
            <person name="Antonella G."/>
            <person name="Elisabetta G."/>
            <person name="Giulia F.S."/>
            <person name="Sara T."/>
            <person name="Anna F."/>
            <person name="Clotilde B."/>
            <person name="Roberto B."/>
            <person name="Veronica D.S."/>
            <person name="Fabio R."/>
            <person name="Monica P."/>
            <person name="Olivier J."/>
            <person name="Enrico T."/>
            <person name="Nicola S."/>
        </authorList>
    </citation>
    <scope>NUCLEOTIDE SEQUENCE [LARGE SCALE GENOMIC DNA]</scope>
    <source>
        <strain evidence="8 9">DSM 44166</strain>
    </source>
</reference>
<keyword evidence="4" id="KW-0808">Transferase</keyword>
<dbReference type="Gene3D" id="3.90.180.10">
    <property type="entry name" value="Medium-chain alcohol dehydrogenases, catalytic domain"/>
    <property type="match status" value="1"/>
</dbReference>
<dbReference type="SMART" id="SM00829">
    <property type="entry name" value="PKS_ER"/>
    <property type="match status" value="1"/>
</dbReference>
<name>A0A1X2DUN4_MYCSZ</name>
<dbReference type="PROSITE" id="PS50075">
    <property type="entry name" value="CARRIER"/>
    <property type="match status" value="1"/>
</dbReference>
<evidence type="ECO:0000313" key="8">
    <source>
        <dbReference type="EMBL" id="ORW91764.1"/>
    </source>
</evidence>
<dbReference type="AlphaFoldDB" id="A0A1X2DUN4"/>
<protein>
    <recommendedName>
        <fullName evidence="7">Carrier domain-containing protein</fullName>
    </recommendedName>
</protein>
<dbReference type="Proteomes" id="UP000193317">
    <property type="component" value="Unassembled WGS sequence"/>
</dbReference>
<evidence type="ECO:0000256" key="3">
    <source>
        <dbReference type="ARBA" id="ARBA00022553"/>
    </source>
</evidence>
<dbReference type="CDD" id="cd05195">
    <property type="entry name" value="enoyl_red"/>
    <property type="match status" value="1"/>
</dbReference>
<dbReference type="InterPro" id="IPR009081">
    <property type="entry name" value="PP-bd_ACP"/>
</dbReference>
<dbReference type="InterPro" id="IPR002364">
    <property type="entry name" value="Quin_OxRdtase/zeta-crystal_CS"/>
</dbReference>
<comment type="pathway">
    <text evidence="1">Lipid metabolism.</text>
</comment>
<proteinExistence type="predicted"/>
<evidence type="ECO:0000259" key="7">
    <source>
        <dbReference type="PROSITE" id="PS50075"/>
    </source>
</evidence>
<gene>
    <name evidence="8" type="ORF">AWC27_09660</name>
</gene>
<comment type="caution">
    <text evidence="8">The sequence shown here is derived from an EMBL/GenBank/DDBJ whole genome shotgun (WGS) entry which is preliminary data.</text>
</comment>
<feature type="domain" description="Carrier" evidence="7">
    <location>
        <begin position="571"/>
        <end position="646"/>
    </location>
</feature>
<dbReference type="InterPro" id="IPR029058">
    <property type="entry name" value="AB_hydrolase_fold"/>
</dbReference>
<dbReference type="FunFam" id="1.10.1200.10:FF:000007">
    <property type="entry name" value="Probable polyketide synthase pks17"/>
    <property type="match status" value="1"/>
</dbReference>
<dbReference type="Gene3D" id="3.40.50.720">
    <property type="entry name" value="NAD(P)-binding Rossmann-like Domain"/>
    <property type="match status" value="1"/>
</dbReference>
<keyword evidence="9" id="KW-1185">Reference proteome</keyword>
<dbReference type="InterPro" id="IPR020806">
    <property type="entry name" value="PKS_PP-bd"/>
</dbReference>
<dbReference type="Gene3D" id="1.10.1200.10">
    <property type="entry name" value="ACP-like"/>
    <property type="match status" value="1"/>
</dbReference>
<dbReference type="PROSITE" id="PS00012">
    <property type="entry name" value="PHOSPHOPANTETHEINE"/>
    <property type="match status" value="1"/>
</dbReference>
<dbReference type="SUPFAM" id="SSF53474">
    <property type="entry name" value="alpha/beta-Hydrolases"/>
    <property type="match status" value="1"/>
</dbReference>
<keyword evidence="3" id="KW-0597">Phosphoprotein</keyword>
<dbReference type="InterPro" id="IPR050091">
    <property type="entry name" value="PKS_NRPS_Biosynth_Enz"/>
</dbReference>
<dbReference type="SMART" id="SM00822">
    <property type="entry name" value="PKS_KR"/>
    <property type="match status" value="1"/>
</dbReference>
<dbReference type="InterPro" id="IPR020843">
    <property type="entry name" value="ER"/>
</dbReference>
<dbReference type="SMART" id="SM00823">
    <property type="entry name" value="PKS_PP"/>
    <property type="match status" value="1"/>
</dbReference>
<dbReference type="GO" id="GO:0004312">
    <property type="term" value="F:fatty acid synthase activity"/>
    <property type="evidence" value="ECO:0007669"/>
    <property type="project" value="TreeGrafter"/>
</dbReference>
<dbReference type="PROSITE" id="PS01162">
    <property type="entry name" value="QOR_ZETA_CRYSTAL"/>
    <property type="match status" value="1"/>
</dbReference>
<dbReference type="InterPro" id="IPR036736">
    <property type="entry name" value="ACP-like_sf"/>
</dbReference>
<dbReference type="SUPFAM" id="SSF51735">
    <property type="entry name" value="NAD(P)-binding Rossmann-fold domains"/>
    <property type="match status" value="2"/>
</dbReference>
<dbReference type="CDD" id="cd08956">
    <property type="entry name" value="KR_3_FAS_SDR_x"/>
    <property type="match status" value="1"/>
</dbReference>
<keyword evidence="5" id="KW-0276">Fatty acid metabolism</keyword>
<dbReference type="EMBL" id="LQPW01000154">
    <property type="protein sequence ID" value="ORW91764.1"/>
    <property type="molecule type" value="Genomic_DNA"/>
</dbReference>
<evidence type="ECO:0000256" key="6">
    <source>
        <dbReference type="ARBA" id="ARBA00023098"/>
    </source>
</evidence>
<evidence type="ECO:0000256" key="4">
    <source>
        <dbReference type="ARBA" id="ARBA00022679"/>
    </source>
</evidence>
<evidence type="ECO:0000256" key="1">
    <source>
        <dbReference type="ARBA" id="ARBA00005189"/>
    </source>
</evidence>
<dbReference type="InterPro" id="IPR036291">
    <property type="entry name" value="NAD(P)-bd_dom_sf"/>
</dbReference>
<dbReference type="InterPro" id="IPR006162">
    <property type="entry name" value="Ppantetheine_attach_site"/>
</dbReference>
<dbReference type="InterPro" id="IPR013968">
    <property type="entry name" value="PKS_KR"/>
</dbReference>
<evidence type="ECO:0000313" key="9">
    <source>
        <dbReference type="Proteomes" id="UP000193317"/>
    </source>
</evidence>